<dbReference type="Gene3D" id="3.60.10.10">
    <property type="entry name" value="Endonuclease/exonuclease/phosphatase"/>
    <property type="match status" value="1"/>
</dbReference>
<dbReference type="GO" id="GO:0004519">
    <property type="term" value="F:endonuclease activity"/>
    <property type="evidence" value="ECO:0007669"/>
    <property type="project" value="UniProtKB-KW"/>
</dbReference>
<keyword evidence="1" id="KW-1133">Transmembrane helix</keyword>
<feature type="domain" description="Endonuclease/exonuclease/phosphatase" evidence="2">
    <location>
        <begin position="101"/>
        <end position="322"/>
    </location>
</feature>
<dbReference type="AlphaFoldDB" id="Q315C8"/>
<dbReference type="STRING" id="207559.Dde_0667"/>
<evidence type="ECO:0000256" key="1">
    <source>
        <dbReference type="SAM" id="Phobius"/>
    </source>
</evidence>
<keyword evidence="3" id="KW-0255">Endonuclease</keyword>
<name>Q315C8_OLEA2</name>
<feature type="transmembrane region" description="Helical" evidence="1">
    <location>
        <begin position="33"/>
        <end position="57"/>
    </location>
</feature>
<dbReference type="Proteomes" id="UP000002710">
    <property type="component" value="Chromosome"/>
</dbReference>
<dbReference type="Pfam" id="PF03372">
    <property type="entry name" value="Exo_endo_phos"/>
    <property type="match status" value="1"/>
</dbReference>
<dbReference type="RefSeq" id="WP_011366757.1">
    <property type="nucleotide sequence ID" value="NC_007519.1"/>
</dbReference>
<organism evidence="3 4">
    <name type="scientific">Oleidesulfovibrio alaskensis (strain ATCC BAA-1058 / DSM 17464 / G20)</name>
    <name type="common">Desulfovibrio alaskensis</name>
    <dbReference type="NCBI Taxonomy" id="207559"/>
    <lineage>
        <taxon>Bacteria</taxon>
        <taxon>Pseudomonadati</taxon>
        <taxon>Thermodesulfobacteriota</taxon>
        <taxon>Desulfovibrionia</taxon>
        <taxon>Desulfovibrionales</taxon>
        <taxon>Desulfovibrionaceae</taxon>
        <taxon>Oleidesulfovibrio</taxon>
    </lineage>
</organism>
<feature type="transmembrane region" description="Helical" evidence="1">
    <location>
        <begin position="64"/>
        <end position="83"/>
    </location>
</feature>
<keyword evidence="4" id="KW-1185">Reference proteome</keyword>
<gene>
    <name evidence="3" type="ordered locus">Dde_0667</name>
</gene>
<accession>Q315C8</accession>
<evidence type="ECO:0000259" key="2">
    <source>
        <dbReference type="Pfam" id="PF03372"/>
    </source>
</evidence>
<keyword evidence="1" id="KW-0812">Transmembrane</keyword>
<keyword evidence="3" id="KW-0378">Hydrolase</keyword>
<dbReference type="InterPro" id="IPR036691">
    <property type="entry name" value="Endo/exonu/phosph_ase_sf"/>
</dbReference>
<reference evidence="3 4" key="1">
    <citation type="journal article" date="2011" name="J. Bacteriol.">
        <title>Complete genome sequence and updated annotation of Desulfovibrio alaskensis G20.</title>
        <authorList>
            <person name="Hauser L.J."/>
            <person name="Land M.L."/>
            <person name="Brown S.D."/>
            <person name="Larimer F."/>
            <person name="Keller K.L."/>
            <person name="Rapp-Giles B.J."/>
            <person name="Price M.N."/>
            <person name="Lin M."/>
            <person name="Bruce D.C."/>
            <person name="Detter J.C."/>
            <person name="Tapia R."/>
            <person name="Han C.S."/>
            <person name="Goodwin L.A."/>
            <person name="Cheng J.F."/>
            <person name="Pitluck S."/>
            <person name="Copeland A."/>
            <person name="Lucas S."/>
            <person name="Nolan M."/>
            <person name="Lapidus A.L."/>
            <person name="Palumbo A.V."/>
            <person name="Wall J.D."/>
        </authorList>
    </citation>
    <scope>NUCLEOTIDE SEQUENCE [LARGE SCALE GENOMIC DNA]</scope>
    <source>
        <strain evidence="4">ATCC BAA 1058 / DSM 17464 / G20</strain>
    </source>
</reference>
<dbReference type="KEGG" id="dde:Dde_0667"/>
<keyword evidence="3" id="KW-0269">Exonuclease</keyword>
<protein>
    <submittedName>
        <fullName evidence="3">Endonuclease/exonuclease/phosphatase</fullName>
    </submittedName>
</protein>
<dbReference type="eggNOG" id="COG3021">
    <property type="taxonomic scope" value="Bacteria"/>
</dbReference>
<dbReference type="GO" id="GO:0004527">
    <property type="term" value="F:exonuclease activity"/>
    <property type="evidence" value="ECO:0007669"/>
    <property type="project" value="UniProtKB-KW"/>
</dbReference>
<keyword evidence="3" id="KW-0540">Nuclease</keyword>
<proteinExistence type="predicted"/>
<sequence length="335" mass="37123">MKRTSGLPALLTLMYCIGLCGAWALLYGAADRWWPVSLLLFGPRWMLGLPLLVLLPWAVLRHRLLLIPLGFAAAVLAGPVMGFQVAQEQNGVPSGARIRVLSCNLRVGEVDFEALSRVVREYDVDVVAVQEYIGDRRLTLPEGWQGKRDGQIAVYSRFPLQVGEALKLHRAGHKWKRQTVLPAVIRTPAGPVAFFAVHLPSPRYGLQHLLDRRKLINPEKAGMLEAQTGAREEASMLARAMVDRAVLPVIVAGDFNLPRESYIFRRYWSDMSDASVLLTGYGWTFFESLRGLPVMLAVDRVLAGNGAEARWFRVGPDVDSDHRPVIADVVLTPAG</sequence>
<keyword evidence="1" id="KW-0472">Membrane</keyword>
<dbReference type="SUPFAM" id="SSF56219">
    <property type="entry name" value="DNase I-like"/>
    <property type="match status" value="1"/>
</dbReference>
<dbReference type="InterPro" id="IPR005135">
    <property type="entry name" value="Endo/exonuclease/phosphatase"/>
</dbReference>
<evidence type="ECO:0000313" key="4">
    <source>
        <dbReference type="Proteomes" id="UP000002710"/>
    </source>
</evidence>
<evidence type="ECO:0000313" key="3">
    <source>
        <dbReference type="EMBL" id="ABB37468.2"/>
    </source>
</evidence>
<dbReference type="HOGENOM" id="CLU_069581_0_0_7"/>
<dbReference type="EMBL" id="CP000112">
    <property type="protein sequence ID" value="ABB37468.2"/>
    <property type="molecule type" value="Genomic_DNA"/>
</dbReference>
<feature type="transmembrane region" description="Helical" evidence="1">
    <location>
        <begin position="7"/>
        <end position="27"/>
    </location>
</feature>